<sequence length="423" mass="47442">MKKWSLLFVLMLFFSFNLNAEAHSGRTDSNGGHNCSEKSVAKGLCTGYHYHNGGGASTTPKTSQPSTSTTPKVQEPVYNPKVYYDNGYKAGYSKGLEQGYRDGDDSMESADSNDDFVEGWTDGYEKGYAEGLKKKEAEEKLAREKKEAEEKLAKDKKEGAEKGRVDGKAAFVAGKAVDAFTHEANNSEAYIKAYNKTFIASWETAKNEEVCFEEGYNQGMKQDEVVVSEDCKEESFRSEFEQGHKEGVEERDTKEIEKLTQQGEVAGYEISELVVPEGAVKPSYQTAFEKGYEAGKTKRQEEVKVEGYESAFKQVDFVNEAYTDNEVLGTWYKEGYESNDIAKEIKANAQTLGEESDEYVIAEEYQVNEDSISLYDSLFEQGQEIKEQRETEQRNLMLAVGAIGAPAAGGLYFWKRKRKNKVQ</sequence>
<evidence type="ECO:0000313" key="6">
    <source>
        <dbReference type="Proteomes" id="UP000514716"/>
    </source>
</evidence>
<dbReference type="EMBL" id="CP059540">
    <property type="protein sequence ID" value="QMT16242.1"/>
    <property type="molecule type" value="Genomic_DNA"/>
</dbReference>
<keyword evidence="3" id="KW-0812">Transmembrane</keyword>
<protein>
    <submittedName>
        <fullName evidence="5">YHYH domain-containing protein</fullName>
    </submittedName>
</protein>
<reference evidence="5 6" key="1">
    <citation type="submission" date="2020-07" db="EMBL/GenBank/DDBJ databases">
        <title>Screening of a cold-adapted Planococcus bacterium producing protease in traditional shrimp paste and protease identification by genome sequencing.</title>
        <authorList>
            <person name="Gao R."/>
            <person name="Leng W."/>
            <person name="Chu Q."/>
            <person name="Wu X."/>
            <person name="Liu H."/>
            <person name="Li X."/>
        </authorList>
    </citation>
    <scope>NUCLEOTIDE SEQUENCE [LARGE SCALE GENOMIC DNA]</scope>
    <source>
        <strain evidence="5 6">XJ11</strain>
    </source>
</reference>
<keyword evidence="3" id="KW-1133">Transmembrane helix</keyword>
<accession>A0A7D7RUV9</accession>
<dbReference type="RefSeq" id="WP_182091325.1">
    <property type="nucleotide sequence ID" value="NZ_CP059540.1"/>
</dbReference>
<feature type="compositionally biased region" description="Low complexity" evidence="2">
    <location>
        <begin position="57"/>
        <end position="72"/>
    </location>
</feature>
<feature type="chain" id="PRO_5039080721" evidence="4">
    <location>
        <begin position="21"/>
        <end position="423"/>
    </location>
</feature>
<dbReference type="KEGG" id="pdec:H1Q58_09650"/>
<dbReference type="InterPro" id="IPR047773">
    <property type="entry name" value="YHYH_dom_bact"/>
</dbReference>
<evidence type="ECO:0000256" key="1">
    <source>
        <dbReference type="SAM" id="Coils"/>
    </source>
</evidence>
<feature type="coiled-coil region" evidence="1">
    <location>
        <begin position="129"/>
        <end position="158"/>
    </location>
</feature>
<feature type="region of interest" description="Disordered" evidence="2">
    <location>
        <begin position="55"/>
        <end position="76"/>
    </location>
</feature>
<evidence type="ECO:0000256" key="2">
    <source>
        <dbReference type="SAM" id="MobiDB-lite"/>
    </source>
</evidence>
<proteinExistence type="predicted"/>
<feature type="transmembrane region" description="Helical" evidence="3">
    <location>
        <begin position="396"/>
        <end position="414"/>
    </location>
</feature>
<dbReference type="AlphaFoldDB" id="A0A7D7RUV9"/>
<dbReference type="NCBIfam" id="NF033223">
    <property type="entry name" value="YHYH_alt"/>
    <property type="match status" value="1"/>
</dbReference>
<keyword evidence="6" id="KW-1185">Reference proteome</keyword>
<organism evidence="5 6">
    <name type="scientific">Planococcus maritimus</name>
    <dbReference type="NCBI Taxonomy" id="192421"/>
    <lineage>
        <taxon>Bacteria</taxon>
        <taxon>Bacillati</taxon>
        <taxon>Bacillota</taxon>
        <taxon>Bacilli</taxon>
        <taxon>Bacillales</taxon>
        <taxon>Caryophanaceae</taxon>
        <taxon>Planococcus</taxon>
    </lineage>
</organism>
<evidence type="ECO:0000313" key="5">
    <source>
        <dbReference type="EMBL" id="QMT16242.1"/>
    </source>
</evidence>
<keyword evidence="4" id="KW-0732">Signal</keyword>
<feature type="signal peptide" evidence="4">
    <location>
        <begin position="1"/>
        <end position="20"/>
    </location>
</feature>
<evidence type="ECO:0000256" key="4">
    <source>
        <dbReference type="SAM" id="SignalP"/>
    </source>
</evidence>
<name>A0A7D7RUV9_PLAMR</name>
<dbReference type="Proteomes" id="UP000514716">
    <property type="component" value="Chromosome"/>
</dbReference>
<keyword evidence="3" id="KW-0472">Membrane</keyword>
<keyword evidence="1" id="KW-0175">Coiled coil</keyword>
<evidence type="ECO:0000256" key="3">
    <source>
        <dbReference type="SAM" id="Phobius"/>
    </source>
</evidence>
<gene>
    <name evidence="5" type="ORF">H1Q58_09650</name>
</gene>